<dbReference type="PANTHER" id="PTHR43409:SF16">
    <property type="entry name" value="SLR0320 PROTEIN"/>
    <property type="match status" value="1"/>
</dbReference>
<evidence type="ECO:0000256" key="2">
    <source>
        <dbReference type="ARBA" id="ARBA00022691"/>
    </source>
</evidence>
<dbReference type="Gene3D" id="3.80.30.20">
    <property type="entry name" value="tm_1862 like domain"/>
    <property type="match status" value="1"/>
</dbReference>
<evidence type="ECO:0000256" key="3">
    <source>
        <dbReference type="ARBA" id="ARBA00022723"/>
    </source>
</evidence>
<evidence type="ECO:0000259" key="6">
    <source>
        <dbReference type="PROSITE" id="PS51332"/>
    </source>
</evidence>
<dbReference type="Pfam" id="PF13311">
    <property type="entry name" value="DUF4080"/>
    <property type="match status" value="1"/>
</dbReference>
<dbReference type="InterPro" id="IPR051198">
    <property type="entry name" value="BchE-like"/>
</dbReference>
<dbReference type="PANTHER" id="PTHR43409">
    <property type="entry name" value="ANAEROBIC MAGNESIUM-PROTOPORPHYRIN IX MONOMETHYL ESTER CYCLASE-RELATED"/>
    <property type="match status" value="1"/>
</dbReference>
<dbReference type="Pfam" id="PF02310">
    <property type="entry name" value="B12-binding"/>
    <property type="match status" value="1"/>
</dbReference>
<keyword evidence="3" id="KW-0479">Metal-binding</keyword>
<dbReference type="Proteomes" id="UP000555103">
    <property type="component" value="Unassembled WGS sequence"/>
</dbReference>
<dbReference type="AlphaFoldDB" id="A0A840CVS3"/>
<dbReference type="InterPro" id="IPR058240">
    <property type="entry name" value="rSAM_sf"/>
</dbReference>
<dbReference type="SUPFAM" id="SSF102114">
    <property type="entry name" value="Radical SAM enzymes"/>
    <property type="match status" value="1"/>
</dbReference>
<dbReference type="SFLD" id="SFLDS00029">
    <property type="entry name" value="Radical_SAM"/>
    <property type="match status" value="1"/>
</dbReference>
<keyword evidence="9" id="KW-1185">Reference proteome</keyword>
<feature type="domain" description="B12-binding" evidence="6">
    <location>
        <begin position="1"/>
        <end position="132"/>
    </location>
</feature>
<dbReference type="SFLD" id="SFLDG01082">
    <property type="entry name" value="B12-binding_domain_containing"/>
    <property type="match status" value="1"/>
</dbReference>
<proteinExistence type="predicted"/>
<dbReference type="EMBL" id="JACIEP010000010">
    <property type="protein sequence ID" value="MBB4036915.1"/>
    <property type="molecule type" value="Genomic_DNA"/>
</dbReference>
<dbReference type="InterPro" id="IPR006158">
    <property type="entry name" value="Cobalamin-bd"/>
</dbReference>
<dbReference type="GO" id="GO:0005829">
    <property type="term" value="C:cytosol"/>
    <property type="evidence" value="ECO:0007669"/>
    <property type="project" value="TreeGrafter"/>
</dbReference>
<evidence type="ECO:0000259" key="7">
    <source>
        <dbReference type="PROSITE" id="PS51918"/>
    </source>
</evidence>
<dbReference type="GO" id="GO:0046872">
    <property type="term" value="F:metal ion binding"/>
    <property type="evidence" value="ECO:0007669"/>
    <property type="project" value="UniProtKB-KW"/>
</dbReference>
<keyword evidence="5" id="KW-0411">Iron-sulfur</keyword>
<dbReference type="SMART" id="SM00729">
    <property type="entry name" value="Elp3"/>
    <property type="match status" value="1"/>
</dbReference>
<dbReference type="InterPro" id="IPR025288">
    <property type="entry name" value="DUF4080"/>
</dbReference>
<evidence type="ECO:0000256" key="4">
    <source>
        <dbReference type="ARBA" id="ARBA00023004"/>
    </source>
</evidence>
<gene>
    <name evidence="8" type="ORF">GGR21_002829</name>
</gene>
<organism evidence="8 9">
    <name type="scientific">Dysgonomonas hofstadii</name>
    <dbReference type="NCBI Taxonomy" id="637886"/>
    <lineage>
        <taxon>Bacteria</taxon>
        <taxon>Pseudomonadati</taxon>
        <taxon>Bacteroidota</taxon>
        <taxon>Bacteroidia</taxon>
        <taxon>Bacteroidales</taxon>
        <taxon>Dysgonomonadaceae</taxon>
        <taxon>Dysgonomonas</taxon>
    </lineage>
</organism>
<comment type="caution">
    <text evidence="8">The sequence shown here is derived from an EMBL/GenBank/DDBJ whole genome shotgun (WGS) entry which is preliminary data.</text>
</comment>
<comment type="cofactor">
    <cofactor evidence="1">
        <name>[4Fe-4S] cluster</name>
        <dbReference type="ChEBI" id="CHEBI:49883"/>
    </cofactor>
</comment>
<sequence length="562" mass="66019">MKTVLSTLNAKYIHTSLALRWLYVANKDRFDVSLREYTIKENINKIANELLGTECSILGLSVSIWNVKQTKELVSVLKKNKPGLIIILGGPEVSYEPEFFLDTWNIDYVISGEGEFVLGELLDAIQHEKSTEIPGISSRKHISKAIAQADIEKLSRLDSPYMLPQDAEEMGNKLVYFETSRGCPYQCQYCLSSLEKGVRYFPKDYILGNLKYLIESKAKQIKFLDRTFNLNREHTLMVFGFLIKNYRPNLSCQFEVYADLLKDEMIDYLNDNLPENYFRFEIGIQSTYEPTNVAVKRKQDFPLLAGNVQKIMQGGKIDLHLDLIAGLPYETLERFRKSFNDVFELGAKEVQLGFLKMLRGTNLRKDADKYGYKYDDEAPYEIFYNSDISAEELSRIHEAEHALEKFWNSGRFPETMDIVFRSYYKGKYFELFDEVGQFYKERQYPHRGYQLEDLFRYLHEFLLSKNIDLFETLREDYYNNFSRKPQGFWEDTIGKQRRKQLLYQIGQDKIFLKKHGLNRKVIEKLTVIDMLSEDIFLLTIFLPEGNTTFKYCFDKNKKEQLT</sequence>
<dbReference type="InterPro" id="IPR006638">
    <property type="entry name" value="Elp3/MiaA/NifB-like_rSAM"/>
</dbReference>
<keyword evidence="4" id="KW-0408">Iron</keyword>
<keyword evidence="2" id="KW-0949">S-adenosyl-L-methionine</keyword>
<protein>
    <submittedName>
        <fullName evidence="8">Radical SAM superfamily enzyme YgiQ (UPF0313 family)</fullName>
    </submittedName>
</protein>
<evidence type="ECO:0000313" key="9">
    <source>
        <dbReference type="Proteomes" id="UP000555103"/>
    </source>
</evidence>
<dbReference type="Pfam" id="PF04055">
    <property type="entry name" value="Radical_SAM"/>
    <property type="match status" value="1"/>
</dbReference>
<dbReference type="GO" id="GO:0031419">
    <property type="term" value="F:cobalamin binding"/>
    <property type="evidence" value="ECO:0007669"/>
    <property type="project" value="InterPro"/>
</dbReference>
<dbReference type="RefSeq" id="WP_183307801.1">
    <property type="nucleotide sequence ID" value="NZ_JACIEP010000010.1"/>
</dbReference>
<dbReference type="Gene3D" id="3.40.50.280">
    <property type="entry name" value="Cobalamin-binding domain"/>
    <property type="match status" value="1"/>
</dbReference>
<reference evidence="8 9" key="1">
    <citation type="submission" date="2020-08" db="EMBL/GenBank/DDBJ databases">
        <title>Genomic Encyclopedia of Type Strains, Phase IV (KMG-IV): sequencing the most valuable type-strain genomes for metagenomic binning, comparative biology and taxonomic classification.</title>
        <authorList>
            <person name="Goeker M."/>
        </authorList>
    </citation>
    <scope>NUCLEOTIDE SEQUENCE [LARGE SCALE GENOMIC DNA]</scope>
    <source>
        <strain evidence="8 9">DSM 104969</strain>
    </source>
</reference>
<evidence type="ECO:0000256" key="5">
    <source>
        <dbReference type="ARBA" id="ARBA00023014"/>
    </source>
</evidence>
<evidence type="ECO:0000256" key="1">
    <source>
        <dbReference type="ARBA" id="ARBA00001966"/>
    </source>
</evidence>
<accession>A0A840CVS3</accession>
<dbReference type="PROSITE" id="PS51918">
    <property type="entry name" value="RADICAL_SAM"/>
    <property type="match status" value="1"/>
</dbReference>
<dbReference type="GO" id="GO:0051536">
    <property type="term" value="F:iron-sulfur cluster binding"/>
    <property type="evidence" value="ECO:0007669"/>
    <property type="project" value="UniProtKB-KW"/>
</dbReference>
<dbReference type="InterPro" id="IPR023404">
    <property type="entry name" value="rSAM_horseshoe"/>
</dbReference>
<dbReference type="PROSITE" id="PS51332">
    <property type="entry name" value="B12_BINDING"/>
    <property type="match status" value="1"/>
</dbReference>
<dbReference type="GO" id="GO:0003824">
    <property type="term" value="F:catalytic activity"/>
    <property type="evidence" value="ECO:0007669"/>
    <property type="project" value="InterPro"/>
</dbReference>
<evidence type="ECO:0000313" key="8">
    <source>
        <dbReference type="EMBL" id="MBB4036915.1"/>
    </source>
</evidence>
<name>A0A840CVS3_9BACT</name>
<feature type="domain" description="Radical SAM core" evidence="7">
    <location>
        <begin position="169"/>
        <end position="404"/>
    </location>
</feature>
<dbReference type="InterPro" id="IPR007197">
    <property type="entry name" value="rSAM"/>
</dbReference>